<dbReference type="EMBL" id="PKMF04000161">
    <property type="protein sequence ID" value="KAK7846033.1"/>
    <property type="molecule type" value="Genomic_DNA"/>
</dbReference>
<keyword evidence="1" id="KW-0808">Transferase</keyword>
<sequence length="69" mass="7838">MIQFEDGLSQSDSEDLRKVVDPRLGDNCPFDSVRKLIRPACQSMHTRNSSTKAKHEVYSGCTNDTFIFN</sequence>
<accession>A0AAW0L2X7</accession>
<keyword evidence="1" id="KW-0675">Receptor</keyword>
<dbReference type="AlphaFoldDB" id="A0AAW0L2X7"/>
<comment type="caution">
    <text evidence="1">The sequence shown here is derived from an EMBL/GenBank/DDBJ whole genome shotgun (WGS) entry which is preliminary data.</text>
</comment>
<dbReference type="GO" id="GO:0016301">
    <property type="term" value="F:kinase activity"/>
    <property type="evidence" value="ECO:0007669"/>
    <property type="project" value="UniProtKB-KW"/>
</dbReference>
<evidence type="ECO:0000313" key="2">
    <source>
        <dbReference type="Proteomes" id="UP000237347"/>
    </source>
</evidence>
<organism evidence="1 2">
    <name type="scientific">Quercus suber</name>
    <name type="common">Cork oak</name>
    <dbReference type="NCBI Taxonomy" id="58331"/>
    <lineage>
        <taxon>Eukaryota</taxon>
        <taxon>Viridiplantae</taxon>
        <taxon>Streptophyta</taxon>
        <taxon>Embryophyta</taxon>
        <taxon>Tracheophyta</taxon>
        <taxon>Spermatophyta</taxon>
        <taxon>Magnoliopsida</taxon>
        <taxon>eudicotyledons</taxon>
        <taxon>Gunneridae</taxon>
        <taxon>Pentapetalae</taxon>
        <taxon>rosids</taxon>
        <taxon>fabids</taxon>
        <taxon>Fagales</taxon>
        <taxon>Fagaceae</taxon>
        <taxon>Quercus</taxon>
    </lineage>
</organism>
<protein>
    <submittedName>
        <fullName evidence="1">Chitin elicitor receptor kinase 1</fullName>
    </submittedName>
</protein>
<name>A0AAW0L2X7_QUESU</name>
<reference evidence="1 2" key="1">
    <citation type="journal article" date="2018" name="Sci. Data">
        <title>The draft genome sequence of cork oak.</title>
        <authorList>
            <person name="Ramos A.M."/>
            <person name="Usie A."/>
            <person name="Barbosa P."/>
            <person name="Barros P.M."/>
            <person name="Capote T."/>
            <person name="Chaves I."/>
            <person name="Simoes F."/>
            <person name="Abreu I."/>
            <person name="Carrasquinho I."/>
            <person name="Faro C."/>
            <person name="Guimaraes J.B."/>
            <person name="Mendonca D."/>
            <person name="Nobrega F."/>
            <person name="Rodrigues L."/>
            <person name="Saibo N.J.M."/>
            <person name="Varela M.C."/>
            <person name="Egas C."/>
            <person name="Matos J."/>
            <person name="Miguel C.M."/>
            <person name="Oliveira M.M."/>
            <person name="Ricardo C.P."/>
            <person name="Goncalves S."/>
        </authorList>
    </citation>
    <scope>NUCLEOTIDE SEQUENCE [LARGE SCALE GENOMIC DNA]</scope>
    <source>
        <strain evidence="2">cv. HL8</strain>
    </source>
</reference>
<proteinExistence type="predicted"/>
<evidence type="ECO:0000313" key="1">
    <source>
        <dbReference type="EMBL" id="KAK7846033.1"/>
    </source>
</evidence>
<gene>
    <name evidence="1" type="primary">CERK1_1</name>
    <name evidence="1" type="ORF">CFP56_008511</name>
</gene>
<keyword evidence="2" id="KW-1185">Reference proteome</keyword>
<keyword evidence="1" id="KW-0418">Kinase</keyword>
<dbReference type="Proteomes" id="UP000237347">
    <property type="component" value="Unassembled WGS sequence"/>
</dbReference>